<dbReference type="Gene3D" id="3.30.390.50">
    <property type="entry name" value="CO dehydrogenase flavoprotein, C-terminal domain"/>
    <property type="match status" value="1"/>
</dbReference>
<dbReference type="InterPro" id="IPR036010">
    <property type="entry name" value="2Fe-2S_ferredoxin-like_sf"/>
</dbReference>
<dbReference type="InterPro" id="IPR016208">
    <property type="entry name" value="Ald_Oxase/xanthine_DH-like"/>
</dbReference>
<dbReference type="InterPro" id="IPR036884">
    <property type="entry name" value="2Fe-2S-bd_dom_sf"/>
</dbReference>
<proteinExistence type="predicted"/>
<dbReference type="PIRSF" id="PIRSF036557">
    <property type="entry name" value="XdhA_RC"/>
    <property type="match status" value="1"/>
</dbReference>
<dbReference type="SMR" id="B3SPS5"/>
<dbReference type="GO" id="GO:0051537">
    <property type="term" value="F:2 iron, 2 sulfur cluster binding"/>
    <property type="evidence" value="ECO:0007669"/>
    <property type="project" value="InterPro"/>
</dbReference>
<keyword evidence="4" id="KW-0560">Oxidoreductase</keyword>
<dbReference type="InterPro" id="IPR036318">
    <property type="entry name" value="FAD-bd_PCMH-like_sf"/>
</dbReference>
<protein>
    <submittedName>
        <fullName evidence="7">Xanthine oxidase</fullName>
    </submittedName>
</protein>
<evidence type="ECO:0000256" key="1">
    <source>
        <dbReference type="ARBA" id="ARBA00022630"/>
    </source>
</evidence>
<dbReference type="SUPFAM" id="SSF47741">
    <property type="entry name" value="CO dehydrogenase ISP C-domain like"/>
    <property type="match status" value="1"/>
</dbReference>
<evidence type="ECO:0000256" key="4">
    <source>
        <dbReference type="ARBA" id="ARBA00023002"/>
    </source>
</evidence>
<sequence length="513" mass="56177">MTVLNYLRTKVNKTGTKEGCAEGDCGACTVVIGELVNDADAVGTTSARATVVGNLQLRSVNACIQFLPLDGKALFTVEDLHSLLPVQDGTCAGKPAGPQLHPVQQAMVDMHGSQCGFKCTPGFIMSLWSMYENEQQQADTRAPPSKSGCANAKHVPTRDKISDHLSGNLCRCTGYRPILDAAQKAYDYPRVALKRQKVIDVLIEIKALPALHLNDQKQQFFAPKTLQDFAALRLQLPQARIVAGSTDVGLWVTKQGRDLGDMLYIGQVKELKKIVVTDHALTIGANVSLSDALIKISEFYPDFQELQRRFASMPIKNAGTLGGNIANGSPIGDSMPALITLGTRLILRVGEQTREIALEDFYLDYQKTALQLGEFIESIVIPLRDGQTRFKFASYKIAKRFEQDISAVCAAISCELDNDGVAHNVKIAFGGMAAIPKRAKYTEAILEGQQLTTELIVQAQEALSQDYQPLDDGRASSAYRLHVAKNCLQRFYVEKVLSRTITRVNDLIAMVEI</sequence>
<evidence type="ECO:0000256" key="3">
    <source>
        <dbReference type="ARBA" id="ARBA00022827"/>
    </source>
</evidence>
<dbReference type="InterPro" id="IPR014307">
    <property type="entry name" value="Xanthine_DH_ssu"/>
</dbReference>
<dbReference type="GO" id="GO:0071949">
    <property type="term" value="F:FAD binding"/>
    <property type="evidence" value="ECO:0007669"/>
    <property type="project" value="InterPro"/>
</dbReference>
<keyword evidence="3" id="KW-0274">FAD</keyword>
<dbReference type="InterPro" id="IPR016167">
    <property type="entry name" value="FAD-bd_PCMH_sub1"/>
</dbReference>
<dbReference type="EMBL" id="EF648005">
    <property type="protein sequence ID" value="ABV22031.1"/>
    <property type="molecule type" value="Genomic_DNA"/>
</dbReference>
<dbReference type="PANTHER" id="PTHR45444:SF3">
    <property type="entry name" value="XANTHINE DEHYDROGENASE"/>
    <property type="match status" value="1"/>
</dbReference>
<dbReference type="Gene3D" id="3.30.465.10">
    <property type="match status" value="1"/>
</dbReference>
<dbReference type="InterPro" id="IPR016166">
    <property type="entry name" value="FAD-bd_PCMH"/>
</dbReference>
<dbReference type="GO" id="GO:0005506">
    <property type="term" value="F:iron ion binding"/>
    <property type="evidence" value="ECO:0007669"/>
    <property type="project" value="InterPro"/>
</dbReference>
<keyword evidence="2" id="KW-0479">Metal-binding</keyword>
<dbReference type="Gene3D" id="1.10.150.120">
    <property type="entry name" value="[2Fe-2S]-binding domain"/>
    <property type="match status" value="1"/>
</dbReference>
<evidence type="ECO:0000256" key="2">
    <source>
        <dbReference type="ARBA" id="ARBA00022723"/>
    </source>
</evidence>
<dbReference type="SUPFAM" id="SSF54292">
    <property type="entry name" value="2Fe-2S ferredoxin-like"/>
    <property type="match status" value="1"/>
</dbReference>
<dbReference type="InterPro" id="IPR002346">
    <property type="entry name" value="Mopterin_DH_FAD-bd"/>
</dbReference>
<organism evidence="7">
    <name type="scientific">Arthrobacter sp. XL26</name>
    <dbReference type="NCBI Taxonomy" id="468244"/>
    <lineage>
        <taxon>Bacteria</taxon>
        <taxon>Bacillati</taxon>
        <taxon>Actinomycetota</taxon>
        <taxon>Actinomycetes</taxon>
        <taxon>Micrococcales</taxon>
        <taxon>Micrococcaceae</taxon>
        <taxon>Arthrobacter</taxon>
    </lineage>
</organism>
<keyword evidence="5" id="KW-0408">Iron</keyword>
<evidence type="ECO:0000256" key="5">
    <source>
        <dbReference type="ARBA" id="ARBA00023004"/>
    </source>
</evidence>
<dbReference type="CDD" id="cd00207">
    <property type="entry name" value="fer2"/>
    <property type="match status" value="1"/>
</dbReference>
<dbReference type="AlphaFoldDB" id="B3SPS5"/>
<dbReference type="SUPFAM" id="SSF55447">
    <property type="entry name" value="CO dehydrogenase flavoprotein C-terminal domain-like"/>
    <property type="match status" value="1"/>
</dbReference>
<feature type="domain" description="FAD-binding PCMH-type" evidence="6">
    <location>
        <begin position="213"/>
        <end position="386"/>
    </location>
</feature>
<reference evidence="7" key="1">
    <citation type="submission" date="2007-06" db="EMBL/GenBank/DDBJ databases">
        <title>Cloning, Expression, and Sequence Analysis of the Two Genes Encoding Xanthine Oxidase from Arthrobacter sp. XL11.</title>
        <authorList>
            <person name="Li Z.Q."/>
            <person name="Wang W."/>
            <person name="Xu X.P."/>
        </authorList>
    </citation>
    <scope>NUCLEOTIDE SEQUENCE</scope>
    <source>
        <strain evidence="7">XL26</strain>
    </source>
</reference>
<name>B3SPS5_9MICC</name>
<dbReference type="GO" id="GO:0004854">
    <property type="term" value="F:xanthine dehydrogenase activity"/>
    <property type="evidence" value="ECO:0007669"/>
    <property type="project" value="InterPro"/>
</dbReference>
<dbReference type="InterPro" id="IPR002888">
    <property type="entry name" value="2Fe-2S-bd"/>
</dbReference>
<dbReference type="SMART" id="SM01092">
    <property type="entry name" value="CO_deh_flav_C"/>
    <property type="match status" value="1"/>
</dbReference>
<dbReference type="SUPFAM" id="SSF56176">
    <property type="entry name" value="FAD-binding/transporter-associated domain-like"/>
    <property type="match status" value="1"/>
</dbReference>
<accession>B3SPS5</accession>
<dbReference type="InterPro" id="IPR005107">
    <property type="entry name" value="CO_DH_flav_C"/>
</dbReference>
<keyword evidence="1" id="KW-0285">Flavoprotein</keyword>
<dbReference type="InterPro" id="IPR001041">
    <property type="entry name" value="2Fe-2S_ferredoxin-type"/>
</dbReference>
<dbReference type="PANTHER" id="PTHR45444">
    <property type="entry name" value="XANTHINE DEHYDROGENASE"/>
    <property type="match status" value="1"/>
</dbReference>
<dbReference type="Pfam" id="PF03450">
    <property type="entry name" value="CO_deh_flav_C"/>
    <property type="match status" value="1"/>
</dbReference>
<evidence type="ECO:0000259" key="6">
    <source>
        <dbReference type="PROSITE" id="PS51387"/>
    </source>
</evidence>
<dbReference type="PROSITE" id="PS51387">
    <property type="entry name" value="FAD_PCMH"/>
    <property type="match status" value="1"/>
</dbReference>
<evidence type="ECO:0000313" key="7">
    <source>
        <dbReference type="EMBL" id="ABV22031.1"/>
    </source>
</evidence>
<dbReference type="NCBIfam" id="TIGR02963">
    <property type="entry name" value="xanthine_xdhA"/>
    <property type="match status" value="1"/>
</dbReference>
<dbReference type="InterPro" id="IPR006058">
    <property type="entry name" value="2Fe2S_fd_BS"/>
</dbReference>
<dbReference type="InterPro" id="IPR012675">
    <property type="entry name" value="Beta-grasp_dom_sf"/>
</dbReference>
<dbReference type="Gene3D" id="3.10.20.30">
    <property type="match status" value="1"/>
</dbReference>
<dbReference type="InterPro" id="IPR036683">
    <property type="entry name" value="CO_DH_flav_C_dom_sf"/>
</dbReference>
<dbReference type="InterPro" id="IPR016169">
    <property type="entry name" value="FAD-bd_PCMH_sub2"/>
</dbReference>
<dbReference type="InterPro" id="IPR012175">
    <property type="entry name" value="Xanth_DH_ssu_bac"/>
</dbReference>
<dbReference type="Gene3D" id="3.30.43.10">
    <property type="entry name" value="Uridine Diphospho-n-acetylenolpyruvylglucosamine Reductase, domain 2"/>
    <property type="match status" value="1"/>
</dbReference>
<dbReference type="PROSITE" id="PS00197">
    <property type="entry name" value="2FE2S_FER_1"/>
    <property type="match status" value="1"/>
</dbReference>
<dbReference type="Pfam" id="PF01799">
    <property type="entry name" value="Fer2_2"/>
    <property type="match status" value="1"/>
</dbReference>
<dbReference type="Pfam" id="PF00941">
    <property type="entry name" value="FAD_binding_5"/>
    <property type="match status" value="1"/>
</dbReference>